<accession>A0A5N3VX77</accession>
<comment type="caution">
    <text evidence="1">The sequence shown here is derived from an EMBL/GenBank/DDBJ whole genome shotgun (WGS) entry which is preliminary data.</text>
</comment>
<evidence type="ECO:0000313" key="2">
    <source>
        <dbReference type="Proteomes" id="UP000326062"/>
    </source>
</evidence>
<evidence type="ECO:0000313" key="1">
    <source>
        <dbReference type="EMBL" id="KAB0353973.1"/>
    </source>
</evidence>
<gene>
    <name evidence="1" type="ORF">FD755_023333</name>
</gene>
<dbReference type="EMBL" id="VCEB01000132">
    <property type="protein sequence ID" value="KAB0353973.1"/>
    <property type="molecule type" value="Genomic_DNA"/>
</dbReference>
<organism evidence="1 2">
    <name type="scientific">Muntiacus reevesi</name>
    <name type="common">Reeves' muntjac</name>
    <name type="synonym">Cervus reevesi</name>
    <dbReference type="NCBI Taxonomy" id="9886"/>
    <lineage>
        <taxon>Eukaryota</taxon>
        <taxon>Metazoa</taxon>
        <taxon>Chordata</taxon>
        <taxon>Craniata</taxon>
        <taxon>Vertebrata</taxon>
        <taxon>Euteleostomi</taxon>
        <taxon>Mammalia</taxon>
        <taxon>Eutheria</taxon>
        <taxon>Laurasiatheria</taxon>
        <taxon>Artiodactyla</taxon>
        <taxon>Ruminantia</taxon>
        <taxon>Pecora</taxon>
        <taxon>Cervidae</taxon>
        <taxon>Muntiacinae</taxon>
        <taxon>Muntiacus</taxon>
    </lineage>
</organism>
<keyword evidence="2" id="KW-1185">Reference proteome</keyword>
<name>A0A5N3VX77_MUNRE</name>
<reference evidence="1 2" key="1">
    <citation type="submission" date="2019-06" db="EMBL/GenBank/DDBJ databases">
        <title>Discovery of a novel chromosome fission-fusion reversal in muntjac.</title>
        <authorList>
            <person name="Mudd A.B."/>
            <person name="Bredeson J.V."/>
            <person name="Baum R."/>
            <person name="Hockemeyer D."/>
            <person name="Rokhsar D.S."/>
        </authorList>
    </citation>
    <scope>NUCLEOTIDE SEQUENCE [LARGE SCALE GENOMIC DNA]</scope>
    <source>
        <strain evidence="1">UCam_UCB_Mr</strain>
        <tissue evidence="1">Fibroblast cell line</tissue>
    </source>
</reference>
<dbReference type="AlphaFoldDB" id="A0A5N3VX77"/>
<protein>
    <submittedName>
        <fullName evidence="1">Uncharacterized protein</fullName>
    </submittedName>
</protein>
<sequence length="61" mass="7022">MSVCSQVNLQLLHKCFDLGPFHGLCIPHQDDILEPHQEFSIHESSDFALVCQSGLHFYVYF</sequence>
<dbReference type="Proteomes" id="UP000326062">
    <property type="component" value="Unassembled WGS sequence"/>
</dbReference>
<proteinExistence type="predicted"/>